<name>A0A841FHC6_9ACTN</name>
<dbReference type="InterPro" id="IPR000914">
    <property type="entry name" value="SBP_5_dom"/>
</dbReference>
<dbReference type="Gene3D" id="3.10.105.10">
    <property type="entry name" value="Dipeptide-binding Protein, Domain 3"/>
    <property type="match status" value="1"/>
</dbReference>
<dbReference type="PANTHER" id="PTHR30290:SF83">
    <property type="entry name" value="ABC TRANSPORTER SUBSTRATE-BINDING PROTEIN"/>
    <property type="match status" value="1"/>
</dbReference>
<dbReference type="PANTHER" id="PTHR30290">
    <property type="entry name" value="PERIPLASMIC BINDING COMPONENT OF ABC TRANSPORTER"/>
    <property type="match status" value="1"/>
</dbReference>
<keyword evidence="1" id="KW-0732">Signal</keyword>
<accession>A0A841FHC6</accession>
<keyword evidence="4" id="KW-1185">Reference proteome</keyword>
<gene>
    <name evidence="3" type="ORF">HNR73_001095</name>
</gene>
<evidence type="ECO:0000256" key="1">
    <source>
        <dbReference type="SAM" id="SignalP"/>
    </source>
</evidence>
<dbReference type="GO" id="GO:0042597">
    <property type="term" value="C:periplasmic space"/>
    <property type="evidence" value="ECO:0007669"/>
    <property type="project" value="UniProtKB-ARBA"/>
</dbReference>
<feature type="domain" description="Solute-binding protein family 5" evidence="2">
    <location>
        <begin position="113"/>
        <end position="488"/>
    </location>
</feature>
<sequence length="585" mass="63528">MRKHARVAVLGGLVLSLALTACSTNSGDGSGEGTNEGTQGSLDIIGTAEDAKGPAAPVEGAQTGGTLKYIGLTDFTHLDPARTYVGSFMMIQSGLLGRTLTGYKEVGDGSIQLVGDLATDSGKDVAGDCKTWEFTLKDGLKYEDGTVITAQDVAYGIARSFSPELADGAQFLQNWLQESREYKGPYDGAEKVPPGVKVDGNKLTFSFDTARCEVPFAVAMPNTTPVPEAKDTKTDYDNKPFSSGPYKIESRTLGESMTLVRNEHWAADSDPIRHAYPDKWTFEFGTEPKDNSVRLDANASGDENLWSFTGVHPDILGNVTGNMDKYKGRLVHGEQKYNGYLAINNLRVKDLAVRQALNYAVPRDRWIQLNGGEFAGKPNTSFMTKSVPGYKEFNVYPTDIEKAKGLLGGKATKLRYAYSNDGELSGQIADMFKEEYAKAGIELETIAISPDDYYGQIGDPTNKYDLYWAGWGADWPSGSTVIPPCLGEDGLVLDANTGTNYSFFTEKTIEDEIDRLSGLPITEALPGWGELDEKILTEFAPYVPLDSSYNVWITGSNVGGQYLQQNLSTVDVTKLFVRDPALNAG</sequence>
<feature type="chain" id="PRO_5039631493" evidence="1">
    <location>
        <begin position="22"/>
        <end position="585"/>
    </location>
</feature>
<dbReference type="GO" id="GO:0015833">
    <property type="term" value="P:peptide transport"/>
    <property type="evidence" value="ECO:0007669"/>
    <property type="project" value="TreeGrafter"/>
</dbReference>
<dbReference type="PROSITE" id="PS51257">
    <property type="entry name" value="PROKAR_LIPOPROTEIN"/>
    <property type="match status" value="1"/>
</dbReference>
<dbReference type="AlphaFoldDB" id="A0A841FHC6"/>
<dbReference type="RefSeq" id="WP_203685960.1">
    <property type="nucleotide sequence ID" value="NZ_BONT01000023.1"/>
</dbReference>
<evidence type="ECO:0000259" key="2">
    <source>
        <dbReference type="Pfam" id="PF00496"/>
    </source>
</evidence>
<dbReference type="GO" id="GO:1904680">
    <property type="term" value="F:peptide transmembrane transporter activity"/>
    <property type="evidence" value="ECO:0007669"/>
    <property type="project" value="TreeGrafter"/>
</dbReference>
<dbReference type="Proteomes" id="UP000548476">
    <property type="component" value="Unassembled WGS sequence"/>
</dbReference>
<evidence type="ECO:0000313" key="4">
    <source>
        <dbReference type="Proteomes" id="UP000548476"/>
    </source>
</evidence>
<organism evidence="3 4">
    <name type="scientific">Phytomonospora endophytica</name>
    <dbReference type="NCBI Taxonomy" id="714109"/>
    <lineage>
        <taxon>Bacteria</taxon>
        <taxon>Bacillati</taxon>
        <taxon>Actinomycetota</taxon>
        <taxon>Actinomycetes</taxon>
        <taxon>Micromonosporales</taxon>
        <taxon>Micromonosporaceae</taxon>
        <taxon>Phytomonospora</taxon>
    </lineage>
</organism>
<dbReference type="Pfam" id="PF00496">
    <property type="entry name" value="SBP_bac_5"/>
    <property type="match status" value="1"/>
</dbReference>
<reference evidence="3 4" key="1">
    <citation type="submission" date="2020-08" db="EMBL/GenBank/DDBJ databases">
        <title>Genomic Encyclopedia of Type Strains, Phase IV (KMG-IV): sequencing the most valuable type-strain genomes for metagenomic binning, comparative biology and taxonomic classification.</title>
        <authorList>
            <person name="Goeker M."/>
        </authorList>
    </citation>
    <scope>NUCLEOTIDE SEQUENCE [LARGE SCALE GENOMIC DNA]</scope>
    <source>
        <strain evidence="3 4">YIM 65646</strain>
    </source>
</reference>
<dbReference type="Gene3D" id="3.40.190.10">
    <property type="entry name" value="Periplasmic binding protein-like II"/>
    <property type="match status" value="1"/>
</dbReference>
<dbReference type="CDD" id="cd08506">
    <property type="entry name" value="PBP2_clavulanate_OppA2"/>
    <property type="match status" value="1"/>
</dbReference>
<feature type="signal peptide" evidence="1">
    <location>
        <begin position="1"/>
        <end position="21"/>
    </location>
</feature>
<dbReference type="InterPro" id="IPR039424">
    <property type="entry name" value="SBP_5"/>
</dbReference>
<comment type="caution">
    <text evidence="3">The sequence shown here is derived from an EMBL/GenBank/DDBJ whole genome shotgun (WGS) entry which is preliminary data.</text>
</comment>
<dbReference type="PIRSF" id="PIRSF002741">
    <property type="entry name" value="MppA"/>
    <property type="match status" value="1"/>
</dbReference>
<protein>
    <submittedName>
        <fullName evidence="3">Peptide/nickel transport system substrate-binding protein</fullName>
    </submittedName>
</protein>
<proteinExistence type="predicted"/>
<evidence type="ECO:0000313" key="3">
    <source>
        <dbReference type="EMBL" id="MBB6033248.1"/>
    </source>
</evidence>
<dbReference type="GO" id="GO:0043190">
    <property type="term" value="C:ATP-binding cassette (ABC) transporter complex"/>
    <property type="evidence" value="ECO:0007669"/>
    <property type="project" value="InterPro"/>
</dbReference>
<dbReference type="EMBL" id="JACHGT010000002">
    <property type="protein sequence ID" value="MBB6033248.1"/>
    <property type="molecule type" value="Genomic_DNA"/>
</dbReference>
<dbReference type="SUPFAM" id="SSF53850">
    <property type="entry name" value="Periplasmic binding protein-like II"/>
    <property type="match status" value="1"/>
</dbReference>
<dbReference type="InterPro" id="IPR030678">
    <property type="entry name" value="Peptide/Ni-bd"/>
</dbReference>